<dbReference type="PANTHER" id="PTHR43649">
    <property type="entry name" value="ARABINOSE-BINDING PROTEIN-RELATED"/>
    <property type="match status" value="1"/>
</dbReference>
<dbReference type="SUPFAM" id="SSF53850">
    <property type="entry name" value="Periplasmic binding protein-like II"/>
    <property type="match status" value="1"/>
</dbReference>
<dbReference type="InterPro" id="IPR006059">
    <property type="entry name" value="SBP"/>
</dbReference>
<feature type="region of interest" description="Disordered" evidence="4">
    <location>
        <begin position="447"/>
        <end position="469"/>
    </location>
</feature>
<dbReference type="PROSITE" id="PS51257">
    <property type="entry name" value="PROKAR_LIPOPROTEIN"/>
    <property type="match status" value="1"/>
</dbReference>
<protein>
    <submittedName>
        <fullName evidence="6">Extracellular solute-binding protein</fullName>
    </submittedName>
</protein>
<dbReference type="KEGG" id="gyu:FE374_01220"/>
<reference evidence="6 7" key="1">
    <citation type="submission" date="2019-05" db="EMBL/GenBank/DDBJ databases">
        <title>Georgenia *** sp. nov., and Georgenia *** sp. nov., isolated from the intestinal contents of plateau pika (Ochotona curzoniae) in the Qinghai-Tibet plateau of China.</title>
        <authorList>
            <person name="Tian Z."/>
        </authorList>
    </citation>
    <scope>NUCLEOTIDE SEQUENCE [LARGE SCALE GENOMIC DNA]</scope>
    <source>
        <strain evidence="6 7">Z443</strain>
    </source>
</reference>
<evidence type="ECO:0000256" key="1">
    <source>
        <dbReference type="ARBA" id="ARBA00008520"/>
    </source>
</evidence>
<evidence type="ECO:0000256" key="5">
    <source>
        <dbReference type="SAM" id="SignalP"/>
    </source>
</evidence>
<evidence type="ECO:0000313" key="6">
    <source>
        <dbReference type="EMBL" id="QDC23431.1"/>
    </source>
</evidence>
<dbReference type="Pfam" id="PF01547">
    <property type="entry name" value="SBP_bac_1"/>
    <property type="match status" value="1"/>
</dbReference>
<feature type="compositionally biased region" description="Low complexity" evidence="4">
    <location>
        <begin position="448"/>
        <end position="460"/>
    </location>
</feature>
<accession>A0A5B8C1P7</accession>
<dbReference type="AlphaFoldDB" id="A0A5B8C1P7"/>
<dbReference type="Gene3D" id="3.40.190.10">
    <property type="entry name" value="Periplasmic binding protein-like II"/>
    <property type="match status" value="1"/>
</dbReference>
<evidence type="ECO:0000256" key="4">
    <source>
        <dbReference type="SAM" id="MobiDB-lite"/>
    </source>
</evidence>
<comment type="similarity">
    <text evidence="1">Belongs to the bacterial solute-binding protein 1 family.</text>
</comment>
<feature type="signal peptide" evidence="5">
    <location>
        <begin position="1"/>
        <end position="20"/>
    </location>
</feature>
<dbReference type="OrthoDB" id="2507686at2"/>
<name>A0A5B8C1P7_9MICO</name>
<keyword evidence="3 5" id="KW-0732">Signal</keyword>
<feature type="chain" id="PRO_5022756245" evidence="5">
    <location>
        <begin position="21"/>
        <end position="469"/>
    </location>
</feature>
<gene>
    <name evidence="6" type="ORF">FE374_01220</name>
</gene>
<evidence type="ECO:0000256" key="2">
    <source>
        <dbReference type="ARBA" id="ARBA00022448"/>
    </source>
</evidence>
<dbReference type="PANTHER" id="PTHR43649:SF34">
    <property type="entry name" value="ABC TRANSPORTER PERIPLASMIC-BINDING PROTEIN YCJN-RELATED"/>
    <property type="match status" value="1"/>
</dbReference>
<dbReference type="Proteomes" id="UP000314616">
    <property type="component" value="Chromosome"/>
</dbReference>
<dbReference type="RefSeq" id="WP_139926873.1">
    <property type="nucleotide sequence ID" value="NZ_CP040915.1"/>
</dbReference>
<dbReference type="EMBL" id="CP040915">
    <property type="protein sequence ID" value="QDC23431.1"/>
    <property type="molecule type" value="Genomic_DNA"/>
</dbReference>
<sequence>MDRRRIWTALAATTSVTLLAACSGGGDGGGEETSGSTGGGSITVWTTDTLPDRVAATEDIIAKFTEATGIEVELVGVPEDQFNQVLTSSAAAGDLPDVIGSISLAQTRTLAANELANNDAHAAVIDELGEDTFVPRALELTRDGDQQLSVPSDFWAQLLFYRTDLFEAAGLDAPETYDDILAAAEALNTPEVVGFVGANKPGEAFTQQTFEHVALGNGCEMVDESGEITIASDVCVGAFEFYGDLLNNYSVQGGQDVDTVRASYFAGQAAMFIWSTFVLDEMAGLRNDAMPSCPQCADDPAFLAKNTGVVPAILGPDGDEPAQFGEITNWVITATADADPSQQFVTYMMSDGYVDWTAIAPEGKVPVRLGTQDNPTEFADTWATLPVGVDTKAPLSDFYSEDVLEPLQAGPENMQRWAITQGQGDLIGAAAGEQPVAAAVSEVTTGGADPQQAAEDAAAALQSIQDSLG</sequence>
<evidence type="ECO:0000313" key="7">
    <source>
        <dbReference type="Proteomes" id="UP000314616"/>
    </source>
</evidence>
<organism evidence="6 7">
    <name type="scientific">Georgenia yuyongxinii</name>
    <dbReference type="NCBI Taxonomy" id="2589797"/>
    <lineage>
        <taxon>Bacteria</taxon>
        <taxon>Bacillati</taxon>
        <taxon>Actinomycetota</taxon>
        <taxon>Actinomycetes</taxon>
        <taxon>Micrococcales</taxon>
        <taxon>Bogoriellaceae</taxon>
        <taxon>Georgenia</taxon>
    </lineage>
</organism>
<dbReference type="InterPro" id="IPR050490">
    <property type="entry name" value="Bact_solute-bd_prot1"/>
</dbReference>
<evidence type="ECO:0000256" key="3">
    <source>
        <dbReference type="ARBA" id="ARBA00022729"/>
    </source>
</evidence>
<proteinExistence type="inferred from homology"/>
<keyword evidence="2" id="KW-0813">Transport</keyword>